<keyword evidence="2 4" id="KW-0808">Transferase</keyword>
<sequence length="339" mass="35009">MSDVLVLRALGLGDACAAVAALRGVRRAWPGARLHLAGPPGPGAWLRGLGVVDEVIPAHGLEPLAWDGRRHVAVNLHGRGPVSHRVLAATRPARLVAFACPDVRVAGHVRGLPAWDEREHEVARWCRLLRAVGGPCGPQDLRLDVDPDAERPGEVLIHPGAAAASRRWPERRWARIAAALVAHGMQVALTGVAGERGLCERVADATGGPAGAVTVLAGGLDVPGLARRVAGARLLVCGDTGVAHVATAVGTPSVLLFGPTAPERWGPAIDPELHTVLWHGDDGAPGDPHGSRTDPVLARIGSAEVVAAAEDLLARPAVTRPAAGRPRTSAPSAPGRPPT</sequence>
<dbReference type="SUPFAM" id="SSF53756">
    <property type="entry name" value="UDP-Glycosyltransferase/glycogen phosphorylase"/>
    <property type="match status" value="1"/>
</dbReference>
<organism evidence="4 5">
    <name type="scientific">Xylanimonas protaetiae</name>
    <dbReference type="NCBI Taxonomy" id="2509457"/>
    <lineage>
        <taxon>Bacteria</taxon>
        <taxon>Bacillati</taxon>
        <taxon>Actinomycetota</taxon>
        <taxon>Actinomycetes</taxon>
        <taxon>Micrococcales</taxon>
        <taxon>Promicromonosporaceae</taxon>
        <taxon>Xylanimonas</taxon>
    </lineage>
</organism>
<proteinExistence type="predicted"/>
<dbReference type="RefSeq" id="WP_129189573.1">
    <property type="nucleotide sequence ID" value="NZ_CP035493.1"/>
</dbReference>
<gene>
    <name evidence="4" type="ORF">ET471_14900</name>
</gene>
<accession>A0A4P6F6U7</accession>
<dbReference type="PANTHER" id="PTHR30160:SF1">
    <property type="entry name" value="LIPOPOLYSACCHARIDE 1,2-N-ACETYLGLUCOSAMINETRANSFERASE-RELATED"/>
    <property type="match status" value="1"/>
</dbReference>
<feature type="region of interest" description="Disordered" evidence="3">
    <location>
        <begin position="315"/>
        <end position="339"/>
    </location>
</feature>
<evidence type="ECO:0000256" key="2">
    <source>
        <dbReference type="ARBA" id="ARBA00022679"/>
    </source>
</evidence>
<keyword evidence="5" id="KW-1185">Reference proteome</keyword>
<dbReference type="InterPro" id="IPR051199">
    <property type="entry name" value="LPS_LOS_Heptosyltrfase"/>
</dbReference>
<dbReference type="Proteomes" id="UP000292118">
    <property type="component" value="Chromosome"/>
</dbReference>
<evidence type="ECO:0000313" key="4">
    <source>
        <dbReference type="EMBL" id="QAY71166.1"/>
    </source>
</evidence>
<dbReference type="GO" id="GO:0008713">
    <property type="term" value="F:ADP-heptose-lipopolysaccharide heptosyltransferase activity"/>
    <property type="evidence" value="ECO:0007669"/>
    <property type="project" value="TreeGrafter"/>
</dbReference>
<dbReference type="GO" id="GO:0009244">
    <property type="term" value="P:lipopolysaccharide core region biosynthetic process"/>
    <property type="evidence" value="ECO:0007669"/>
    <property type="project" value="TreeGrafter"/>
</dbReference>
<dbReference type="GO" id="GO:0005829">
    <property type="term" value="C:cytosol"/>
    <property type="evidence" value="ECO:0007669"/>
    <property type="project" value="TreeGrafter"/>
</dbReference>
<evidence type="ECO:0000313" key="5">
    <source>
        <dbReference type="Proteomes" id="UP000292118"/>
    </source>
</evidence>
<dbReference type="PANTHER" id="PTHR30160">
    <property type="entry name" value="TETRAACYLDISACCHARIDE 4'-KINASE-RELATED"/>
    <property type="match status" value="1"/>
</dbReference>
<dbReference type="Pfam" id="PF01075">
    <property type="entry name" value="Glyco_transf_9"/>
    <property type="match status" value="1"/>
</dbReference>
<name>A0A4P6F6U7_9MICO</name>
<dbReference type="OrthoDB" id="9807356at2"/>
<dbReference type="Gene3D" id="3.40.50.2000">
    <property type="entry name" value="Glycogen Phosphorylase B"/>
    <property type="match status" value="2"/>
</dbReference>
<evidence type="ECO:0000256" key="3">
    <source>
        <dbReference type="SAM" id="MobiDB-lite"/>
    </source>
</evidence>
<dbReference type="CDD" id="cd03789">
    <property type="entry name" value="GT9_LPS_heptosyltransferase"/>
    <property type="match status" value="1"/>
</dbReference>
<dbReference type="EMBL" id="CP035493">
    <property type="protein sequence ID" value="QAY71166.1"/>
    <property type="molecule type" value="Genomic_DNA"/>
</dbReference>
<keyword evidence="1" id="KW-0328">Glycosyltransferase</keyword>
<dbReference type="InterPro" id="IPR002201">
    <property type="entry name" value="Glyco_trans_9"/>
</dbReference>
<dbReference type="KEGG" id="xya:ET471_14900"/>
<dbReference type="AlphaFoldDB" id="A0A4P6F6U7"/>
<evidence type="ECO:0000256" key="1">
    <source>
        <dbReference type="ARBA" id="ARBA00022676"/>
    </source>
</evidence>
<protein>
    <submittedName>
        <fullName evidence="4">Glycosyltransferase family 9 protein</fullName>
    </submittedName>
</protein>
<reference evidence="4 5" key="1">
    <citation type="submission" date="2019-01" db="EMBL/GenBank/DDBJ databases">
        <title>Genome sequencing of strain FW10M-9.</title>
        <authorList>
            <person name="Heo J."/>
            <person name="Kim S.-J."/>
            <person name="Kim J.-S."/>
            <person name="Hong S.-B."/>
            <person name="Kwon S.-W."/>
        </authorList>
    </citation>
    <scope>NUCLEOTIDE SEQUENCE [LARGE SCALE GENOMIC DNA]</scope>
    <source>
        <strain evidence="4 5">FW10M-9</strain>
    </source>
</reference>